<dbReference type="AlphaFoldDB" id="A0A2L2TNS6"/>
<evidence type="ECO:0000313" key="1">
    <source>
        <dbReference type="EMBL" id="CEI62270.1"/>
    </source>
</evidence>
<evidence type="ECO:0000313" key="2">
    <source>
        <dbReference type="Proteomes" id="UP000245910"/>
    </source>
</evidence>
<organism evidence="1 2">
    <name type="scientific">Fusarium venenatum</name>
    <dbReference type="NCBI Taxonomy" id="56646"/>
    <lineage>
        <taxon>Eukaryota</taxon>
        <taxon>Fungi</taxon>
        <taxon>Dikarya</taxon>
        <taxon>Ascomycota</taxon>
        <taxon>Pezizomycotina</taxon>
        <taxon>Sordariomycetes</taxon>
        <taxon>Hypocreomycetidae</taxon>
        <taxon>Hypocreales</taxon>
        <taxon>Nectriaceae</taxon>
        <taxon>Fusarium</taxon>
    </lineage>
</organism>
<accession>A0A2L2TNS6</accession>
<dbReference type="Proteomes" id="UP000245910">
    <property type="component" value="Chromosome II"/>
</dbReference>
<proteinExistence type="predicted"/>
<name>A0A2L2TNS6_9HYPO</name>
<reference evidence="2" key="1">
    <citation type="submission" date="2014-10" db="EMBL/GenBank/DDBJ databases">
        <authorList>
            <person name="King R."/>
        </authorList>
    </citation>
    <scope>NUCLEOTIDE SEQUENCE [LARGE SCALE GENOMIC DNA]</scope>
    <source>
        <strain evidence="2">A3/5</strain>
    </source>
</reference>
<protein>
    <submittedName>
        <fullName evidence="1">Uncharacterized protein</fullName>
    </submittedName>
</protein>
<sequence>MRPQQDLFLIQNDRFTNVEWGYMRRQQFRVRSHPSLRPRRVAFEFDPSWIMAFEQKYGSEKLATLIDKTVINLTLHVETFGCLWIVDYSLARRFAGAHGLYNPLQGPLASFYAGGYKLVQVGMRYNNNREMELYIEREDGELHLITSIYLLNDVFSSLIARGSYAINRDRRDLFKRMKLMALEES</sequence>
<dbReference type="EMBL" id="LN649230">
    <property type="protein sequence ID" value="CEI62270.1"/>
    <property type="molecule type" value="Genomic_DNA"/>
</dbReference>
<keyword evidence="2" id="KW-1185">Reference proteome</keyword>